<evidence type="ECO:0000256" key="2">
    <source>
        <dbReference type="ARBA" id="ARBA00023015"/>
    </source>
</evidence>
<feature type="domain" description="MADS-box" evidence="6">
    <location>
        <begin position="44"/>
        <end position="71"/>
    </location>
</feature>
<dbReference type="InParanoid" id="A0A3Q7EHG5"/>
<keyword evidence="3" id="KW-0238">DNA-binding</keyword>
<dbReference type="EnsemblPlants" id="Solyc01g074065.1.1">
    <property type="protein sequence ID" value="Solyc01g074065.1.1"/>
    <property type="gene ID" value="Solyc01g074065.1"/>
</dbReference>
<evidence type="ECO:0000259" key="6">
    <source>
        <dbReference type="Pfam" id="PF00319"/>
    </source>
</evidence>
<evidence type="ECO:0000313" key="7">
    <source>
        <dbReference type="EnsemblPlants" id="Solyc01g074065.1.1"/>
    </source>
</evidence>
<keyword evidence="2" id="KW-0805">Transcription regulation</keyword>
<proteinExistence type="predicted"/>
<organism evidence="7">
    <name type="scientific">Solanum lycopersicum</name>
    <name type="common">Tomato</name>
    <name type="synonym">Lycopersicon esculentum</name>
    <dbReference type="NCBI Taxonomy" id="4081"/>
    <lineage>
        <taxon>Eukaryota</taxon>
        <taxon>Viridiplantae</taxon>
        <taxon>Streptophyta</taxon>
        <taxon>Embryophyta</taxon>
        <taxon>Tracheophyta</taxon>
        <taxon>Spermatophyta</taxon>
        <taxon>Magnoliopsida</taxon>
        <taxon>eudicotyledons</taxon>
        <taxon>Gunneridae</taxon>
        <taxon>Pentapetalae</taxon>
        <taxon>asterids</taxon>
        <taxon>lamiids</taxon>
        <taxon>Solanales</taxon>
        <taxon>Solanaceae</taxon>
        <taxon>Solanoideae</taxon>
        <taxon>Solaneae</taxon>
        <taxon>Solanum</taxon>
        <taxon>Solanum subgen. Lycopersicon</taxon>
    </lineage>
</organism>
<dbReference type="GO" id="GO:0046983">
    <property type="term" value="F:protein dimerization activity"/>
    <property type="evidence" value="ECO:0007669"/>
    <property type="project" value="InterPro"/>
</dbReference>
<dbReference type="AlphaFoldDB" id="A0A3Q7EHG5"/>
<dbReference type="Proteomes" id="UP000004994">
    <property type="component" value="Chromosome 1"/>
</dbReference>
<dbReference type="Pfam" id="PF00319">
    <property type="entry name" value="SRF-TF"/>
    <property type="match status" value="1"/>
</dbReference>
<dbReference type="Gene3D" id="3.40.1810.10">
    <property type="entry name" value="Transcription factor, MADS-box"/>
    <property type="match status" value="1"/>
</dbReference>
<comment type="subcellular location">
    <subcellularLocation>
        <location evidence="1">Nucleus</location>
    </subcellularLocation>
</comment>
<reference evidence="7" key="2">
    <citation type="submission" date="2019-01" db="UniProtKB">
        <authorList>
            <consortium name="EnsemblPlants"/>
        </authorList>
    </citation>
    <scope>IDENTIFICATION</scope>
    <source>
        <strain evidence="7">cv. Heinz 1706</strain>
    </source>
</reference>
<dbReference type="InterPro" id="IPR036879">
    <property type="entry name" value="TF_MADSbox_sf"/>
</dbReference>
<evidence type="ECO:0000313" key="8">
    <source>
        <dbReference type="Proteomes" id="UP000004994"/>
    </source>
</evidence>
<keyword evidence="5" id="KW-0539">Nucleus</keyword>
<accession>A0A3Q7EHG5</accession>
<protein>
    <recommendedName>
        <fullName evidence="6">MADS-box domain-containing protein</fullName>
    </recommendedName>
</protein>
<evidence type="ECO:0000256" key="1">
    <source>
        <dbReference type="ARBA" id="ARBA00004123"/>
    </source>
</evidence>
<dbReference type="GO" id="GO:0003677">
    <property type="term" value="F:DNA binding"/>
    <property type="evidence" value="ECO:0007669"/>
    <property type="project" value="UniProtKB-KW"/>
</dbReference>
<dbReference type="GO" id="GO:0005634">
    <property type="term" value="C:nucleus"/>
    <property type="evidence" value="ECO:0007669"/>
    <property type="project" value="UniProtKB-SubCell"/>
</dbReference>
<dbReference type="Gramene" id="Solyc01g074065.1.1">
    <property type="protein sequence ID" value="Solyc01g074065.1.1"/>
    <property type="gene ID" value="Solyc01g074065.1"/>
</dbReference>
<evidence type="ECO:0000256" key="4">
    <source>
        <dbReference type="ARBA" id="ARBA00023163"/>
    </source>
</evidence>
<keyword evidence="4" id="KW-0804">Transcription</keyword>
<dbReference type="SUPFAM" id="SSF55455">
    <property type="entry name" value="SRF-like"/>
    <property type="match status" value="1"/>
</dbReference>
<sequence>MTTKYPLIEIFHINFILQIGINPRESKVRFLVKYHFDESLIPQRQKEFLNKARELNSLCGVELTVVIYSPYHEEPKVFPSHEATTNTFTNFKKLSELVQ</sequence>
<reference evidence="7" key="1">
    <citation type="journal article" date="2012" name="Nature">
        <title>The tomato genome sequence provides insights into fleshy fruit evolution.</title>
        <authorList>
            <consortium name="Tomato Genome Consortium"/>
        </authorList>
    </citation>
    <scope>NUCLEOTIDE SEQUENCE [LARGE SCALE GENOMIC DNA]</scope>
    <source>
        <strain evidence="7">cv. Heinz 1706</strain>
    </source>
</reference>
<keyword evidence="8" id="KW-1185">Reference proteome</keyword>
<dbReference type="InterPro" id="IPR002100">
    <property type="entry name" value="TF_MADSbox"/>
</dbReference>
<evidence type="ECO:0000256" key="3">
    <source>
        <dbReference type="ARBA" id="ARBA00023125"/>
    </source>
</evidence>
<name>A0A3Q7EHG5_SOLLC</name>
<evidence type="ECO:0000256" key="5">
    <source>
        <dbReference type="ARBA" id="ARBA00023242"/>
    </source>
</evidence>